<evidence type="ECO:0000313" key="1">
    <source>
        <dbReference type="EMBL" id="AWP07669.1"/>
    </source>
</evidence>
<protein>
    <submittedName>
        <fullName evidence="1">Uncharacterized protein</fullName>
    </submittedName>
</protein>
<sequence length="116" mass="13163">MRGDAPRDVTRIYKRTGNTEENLNRVTKRRRKSESLWDRYVLVSLCLENLNATFQGLGCDLALFLKVIDDSLNQIVFESCSQGHAGNRQNVVTPIVHHFIRTGGSAVVRGWIFMPS</sequence>
<organism evidence="1 2">
    <name type="scientific">Scophthalmus maximus</name>
    <name type="common">Turbot</name>
    <name type="synonym">Psetta maxima</name>
    <dbReference type="NCBI Taxonomy" id="52904"/>
    <lineage>
        <taxon>Eukaryota</taxon>
        <taxon>Metazoa</taxon>
        <taxon>Chordata</taxon>
        <taxon>Craniata</taxon>
        <taxon>Vertebrata</taxon>
        <taxon>Euteleostomi</taxon>
        <taxon>Actinopterygii</taxon>
        <taxon>Neopterygii</taxon>
        <taxon>Teleostei</taxon>
        <taxon>Neoteleostei</taxon>
        <taxon>Acanthomorphata</taxon>
        <taxon>Carangaria</taxon>
        <taxon>Pleuronectiformes</taxon>
        <taxon>Pleuronectoidei</taxon>
        <taxon>Scophthalmidae</taxon>
        <taxon>Scophthalmus</taxon>
    </lineage>
</organism>
<dbReference type="Proteomes" id="UP000246464">
    <property type="component" value="Chromosome 9"/>
</dbReference>
<gene>
    <name evidence="1" type="ORF">SMAX5B_019297</name>
</gene>
<dbReference type="AlphaFoldDB" id="A0A2U9BVZ5"/>
<keyword evidence="2" id="KW-1185">Reference proteome</keyword>
<evidence type="ECO:0000313" key="2">
    <source>
        <dbReference type="Proteomes" id="UP000246464"/>
    </source>
</evidence>
<proteinExistence type="predicted"/>
<dbReference type="EMBL" id="CP026251">
    <property type="protein sequence ID" value="AWP07669.1"/>
    <property type="molecule type" value="Genomic_DNA"/>
</dbReference>
<reference evidence="1 2" key="1">
    <citation type="submission" date="2017-12" db="EMBL/GenBank/DDBJ databases">
        <title>Integrating genomic resources of turbot (Scophthalmus maximus) in depth evaluation of genetic and physical mapping variation across individuals.</title>
        <authorList>
            <person name="Martinez P."/>
        </authorList>
    </citation>
    <scope>NUCLEOTIDE SEQUENCE [LARGE SCALE GENOMIC DNA]</scope>
</reference>
<name>A0A2U9BVZ5_SCOMX</name>
<accession>A0A2U9BVZ5</accession>